<evidence type="ECO:0000256" key="4">
    <source>
        <dbReference type="ARBA" id="ARBA00023015"/>
    </source>
</evidence>
<dbReference type="Proteomes" id="UP001595462">
    <property type="component" value="Unassembled WGS sequence"/>
</dbReference>
<proteinExistence type="predicted"/>
<accession>A0ABV7EP33</accession>
<keyword evidence="6" id="KW-0804">Transcription</keyword>
<dbReference type="SUPFAM" id="SSF46689">
    <property type="entry name" value="Homeodomain-like"/>
    <property type="match status" value="1"/>
</dbReference>
<dbReference type="PROSITE" id="PS00675">
    <property type="entry name" value="SIGMA54_INTERACT_1"/>
    <property type="match status" value="1"/>
</dbReference>
<reference evidence="10" key="1">
    <citation type="journal article" date="2019" name="Int. J. Syst. Evol. Microbiol.">
        <title>The Global Catalogue of Microorganisms (GCM) 10K type strain sequencing project: providing services to taxonomists for standard genome sequencing and annotation.</title>
        <authorList>
            <consortium name="The Broad Institute Genomics Platform"/>
            <consortium name="The Broad Institute Genome Sequencing Center for Infectious Disease"/>
            <person name="Wu L."/>
            <person name="Ma J."/>
        </authorList>
    </citation>
    <scope>NUCLEOTIDE SEQUENCE [LARGE SCALE GENOMIC DNA]</scope>
    <source>
        <strain evidence="10">KCTC 52640</strain>
    </source>
</reference>
<dbReference type="InterPro" id="IPR025662">
    <property type="entry name" value="Sigma_54_int_dom_ATP-bd_1"/>
</dbReference>
<dbReference type="InterPro" id="IPR035965">
    <property type="entry name" value="PAS-like_dom_sf"/>
</dbReference>
<dbReference type="Pfam" id="PF00158">
    <property type="entry name" value="Sigma54_activat"/>
    <property type="match status" value="1"/>
</dbReference>
<evidence type="ECO:0000259" key="8">
    <source>
        <dbReference type="PROSITE" id="PS50045"/>
    </source>
</evidence>
<dbReference type="PROSITE" id="PS00688">
    <property type="entry name" value="SIGMA54_INTERACT_3"/>
    <property type="match status" value="1"/>
</dbReference>
<dbReference type="PANTHER" id="PTHR32071">
    <property type="entry name" value="TRANSCRIPTIONAL REGULATORY PROTEIN"/>
    <property type="match status" value="1"/>
</dbReference>
<gene>
    <name evidence="9" type="ORF">ACFOSU_04395</name>
</gene>
<keyword evidence="4" id="KW-0805">Transcription regulation</keyword>
<evidence type="ECO:0000256" key="5">
    <source>
        <dbReference type="ARBA" id="ARBA00023125"/>
    </source>
</evidence>
<sequence length="469" mass="50913">MSELVDVQEQSGESLRALVAADTALLDKLFETSREHLLIADGDGRILRATASCGAVYGLSAQALCATTVADLQARGVLSPSVTLKVLASRAPARVMQITPTGRQVMAEAYPVFVGGKLVRVISRSRDTTDLRHLREEYALLTRHLADRSDATSDEAGDDPALAAHSPAMRSVMTLLREVAGTDATVMLLGESGVGKTALARQVHRWSVRHAAPFVDINCGAIPESLFESEMFGSMPGAFSGAPPRGRAGLMEQAQGGTLLLDEVAELPLTVQTKLLKVLQDGRVTRLGGRESRQLDFRLIVATNRDLATRVETGDFRLDLYYRLNVVPVEVPPLRERREEIAAIVEQKMRQLNARHGETRVLDDGLWGHLMRHDWPGNIRELENFVERSWFVPADPIAKGPGVSLSEPAPDHNPVRLADALAATERACLARALAGATSTYEIADRVGVSQASVVRKLKKHGLTAPGRSR</sequence>
<evidence type="ECO:0000256" key="1">
    <source>
        <dbReference type="ARBA" id="ARBA00022741"/>
    </source>
</evidence>
<dbReference type="SUPFAM" id="SSF52540">
    <property type="entry name" value="P-loop containing nucleoside triphosphate hydrolases"/>
    <property type="match status" value="1"/>
</dbReference>
<keyword evidence="5" id="KW-0238">DNA-binding</keyword>
<dbReference type="InterPro" id="IPR009057">
    <property type="entry name" value="Homeodomain-like_sf"/>
</dbReference>
<keyword evidence="2" id="KW-0058">Aromatic hydrocarbons catabolism</keyword>
<feature type="domain" description="Sigma-54 factor interaction" evidence="8">
    <location>
        <begin position="162"/>
        <end position="391"/>
    </location>
</feature>
<dbReference type="PROSITE" id="PS00676">
    <property type="entry name" value="SIGMA54_INTERACT_2"/>
    <property type="match status" value="1"/>
</dbReference>
<dbReference type="Gene3D" id="1.10.10.60">
    <property type="entry name" value="Homeodomain-like"/>
    <property type="match status" value="1"/>
</dbReference>
<dbReference type="SMART" id="SM00382">
    <property type="entry name" value="AAA"/>
    <property type="match status" value="1"/>
</dbReference>
<evidence type="ECO:0000256" key="2">
    <source>
        <dbReference type="ARBA" id="ARBA00022797"/>
    </source>
</evidence>
<dbReference type="Gene3D" id="1.10.8.60">
    <property type="match status" value="1"/>
</dbReference>
<organism evidence="9 10">
    <name type="scientific">Salinisphaera aquimarina</name>
    <dbReference type="NCBI Taxonomy" id="2094031"/>
    <lineage>
        <taxon>Bacteria</taxon>
        <taxon>Pseudomonadati</taxon>
        <taxon>Pseudomonadota</taxon>
        <taxon>Gammaproteobacteria</taxon>
        <taxon>Salinisphaerales</taxon>
        <taxon>Salinisphaeraceae</taxon>
        <taxon>Salinisphaera</taxon>
    </lineage>
</organism>
<keyword evidence="3" id="KW-0067">ATP-binding</keyword>
<comment type="caution">
    <text evidence="9">The sequence shown here is derived from an EMBL/GenBank/DDBJ whole genome shotgun (WGS) entry which is preliminary data.</text>
</comment>
<dbReference type="InterPro" id="IPR025944">
    <property type="entry name" value="Sigma_54_int_dom_CS"/>
</dbReference>
<name>A0ABV7EP33_9GAMM</name>
<evidence type="ECO:0000256" key="7">
    <source>
        <dbReference type="ARBA" id="ARBA00029500"/>
    </source>
</evidence>
<dbReference type="InterPro" id="IPR003593">
    <property type="entry name" value="AAA+_ATPase"/>
</dbReference>
<dbReference type="Pfam" id="PF18024">
    <property type="entry name" value="HTH_50"/>
    <property type="match status" value="1"/>
</dbReference>
<dbReference type="Gene3D" id="3.40.50.300">
    <property type="entry name" value="P-loop containing nucleotide triphosphate hydrolases"/>
    <property type="match status" value="1"/>
</dbReference>
<dbReference type="RefSeq" id="WP_380686851.1">
    <property type="nucleotide sequence ID" value="NZ_JBHRSS010000003.1"/>
</dbReference>
<dbReference type="EMBL" id="JBHRSS010000003">
    <property type="protein sequence ID" value="MFC3103125.1"/>
    <property type="molecule type" value="Genomic_DNA"/>
</dbReference>
<evidence type="ECO:0000256" key="3">
    <source>
        <dbReference type="ARBA" id="ARBA00022840"/>
    </source>
</evidence>
<keyword evidence="1" id="KW-0547">Nucleotide-binding</keyword>
<dbReference type="InterPro" id="IPR058031">
    <property type="entry name" value="AAA_lid_NorR"/>
</dbReference>
<dbReference type="InterPro" id="IPR002078">
    <property type="entry name" value="Sigma_54_int"/>
</dbReference>
<evidence type="ECO:0000313" key="9">
    <source>
        <dbReference type="EMBL" id="MFC3103125.1"/>
    </source>
</evidence>
<dbReference type="PROSITE" id="PS50045">
    <property type="entry name" value="SIGMA54_INTERACT_4"/>
    <property type="match status" value="1"/>
</dbReference>
<dbReference type="InterPro" id="IPR030828">
    <property type="entry name" value="HTH_TyrR"/>
</dbReference>
<evidence type="ECO:0000256" key="6">
    <source>
        <dbReference type="ARBA" id="ARBA00023163"/>
    </source>
</evidence>
<dbReference type="SUPFAM" id="SSF55785">
    <property type="entry name" value="PYP-like sensor domain (PAS domain)"/>
    <property type="match status" value="1"/>
</dbReference>
<evidence type="ECO:0000313" key="10">
    <source>
        <dbReference type="Proteomes" id="UP001595462"/>
    </source>
</evidence>
<dbReference type="Gene3D" id="3.30.450.20">
    <property type="entry name" value="PAS domain"/>
    <property type="match status" value="1"/>
</dbReference>
<dbReference type="Pfam" id="PF25601">
    <property type="entry name" value="AAA_lid_14"/>
    <property type="match status" value="1"/>
</dbReference>
<dbReference type="CDD" id="cd00009">
    <property type="entry name" value="AAA"/>
    <property type="match status" value="1"/>
</dbReference>
<keyword evidence="10" id="KW-1185">Reference proteome</keyword>
<protein>
    <recommendedName>
        <fullName evidence="7">HTH-type transcriptional regulatory protein TyrR</fullName>
    </recommendedName>
</protein>
<dbReference type="InterPro" id="IPR025943">
    <property type="entry name" value="Sigma_54_int_dom_ATP-bd_2"/>
</dbReference>
<dbReference type="InterPro" id="IPR027417">
    <property type="entry name" value="P-loop_NTPase"/>
</dbReference>